<proteinExistence type="predicted"/>
<feature type="region of interest" description="Disordered" evidence="1">
    <location>
        <begin position="1"/>
        <end position="120"/>
    </location>
</feature>
<accession>A0AAD5S090</accession>
<dbReference type="AlphaFoldDB" id="A0AAD5S090"/>
<organism evidence="2 3">
    <name type="scientific">Rhizophlyctis rosea</name>
    <dbReference type="NCBI Taxonomy" id="64517"/>
    <lineage>
        <taxon>Eukaryota</taxon>
        <taxon>Fungi</taxon>
        <taxon>Fungi incertae sedis</taxon>
        <taxon>Chytridiomycota</taxon>
        <taxon>Chytridiomycota incertae sedis</taxon>
        <taxon>Chytridiomycetes</taxon>
        <taxon>Rhizophlyctidales</taxon>
        <taxon>Rhizophlyctidaceae</taxon>
        <taxon>Rhizophlyctis</taxon>
    </lineage>
</organism>
<name>A0AAD5S090_9FUNG</name>
<evidence type="ECO:0000313" key="3">
    <source>
        <dbReference type="Proteomes" id="UP001212841"/>
    </source>
</evidence>
<feature type="non-terminal residue" evidence="2">
    <location>
        <position position="120"/>
    </location>
</feature>
<keyword evidence="3" id="KW-1185">Reference proteome</keyword>
<feature type="compositionally biased region" description="Basic and acidic residues" evidence="1">
    <location>
        <begin position="67"/>
        <end position="96"/>
    </location>
</feature>
<protein>
    <submittedName>
        <fullName evidence="2">Uncharacterized protein</fullName>
    </submittedName>
</protein>
<comment type="caution">
    <text evidence="2">The sequence shown here is derived from an EMBL/GenBank/DDBJ whole genome shotgun (WGS) entry which is preliminary data.</text>
</comment>
<gene>
    <name evidence="2" type="ORF">HK097_006868</name>
</gene>
<feature type="compositionally biased region" description="Basic and acidic residues" evidence="1">
    <location>
        <begin position="103"/>
        <end position="120"/>
    </location>
</feature>
<feature type="compositionally biased region" description="Basic and acidic residues" evidence="1">
    <location>
        <begin position="9"/>
        <end position="27"/>
    </location>
</feature>
<evidence type="ECO:0000256" key="1">
    <source>
        <dbReference type="SAM" id="MobiDB-lite"/>
    </source>
</evidence>
<dbReference type="Proteomes" id="UP001212841">
    <property type="component" value="Unassembled WGS sequence"/>
</dbReference>
<evidence type="ECO:0000313" key="2">
    <source>
        <dbReference type="EMBL" id="KAJ3024689.1"/>
    </source>
</evidence>
<dbReference type="EMBL" id="JADGJD010003243">
    <property type="protein sequence ID" value="KAJ3024689.1"/>
    <property type="molecule type" value="Genomic_DNA"/>
</dbReference>
<sequence>MSRSASSNIDERLRETVARRPERDAGRVRPSGGRPMGTVFGAGVDIEREKEGGGVYRSGSEPNLGGRHREESARREERYRDEREAPPARRYDDGRRGGGYGGERGHRDERGYREEREPAR</sequence>
<reference evidence="2" key="1">
    <citation type="submission" date="2020-05" db="EMBL/GenBank/DDBJ databases">
        <title>Phylogenomic resolution of chytrid fungi.</title>
        <authorList>
            <person name="Stajich J.E."/>
            <person name="Amses K."/>
            <person name="Simmons R."/>
            <person name="Seto K."/>
            <person name="Myers J."/>
            <person name="Bonds A."/>
            <person name="Quandt C.A."/>
            <person name="Barry K."/>
            <person name="Liu P."/>
            <person name="Grigoriev I."/>
            <person name="Longcore J.E."/>
            <person name="James T.Y."/>
        </authorList>
    </citation>
    <scope>NUCLEOTIDE SEQUENCE</scope>
    <source>
        <strain evidence="2">JEL0318</strain>
    </source>
</reference>